<feature type="region of interest" description="Disordered" evidence="1">
    <location>
        <begin position="88"/>
        <end position="107"/>
    </location>
</feature>
<dbReference type="SMART" id="SM00726">
    <property type="entry name" value="UIM"/>
    <property type="match status" value="3"/>
</dbReference>
<feature type="compositionally biased region" description="Polar residues" evidence="1">
    <location>
        <begin position="190"/>
        <end position="201"/>
    </location>
</feature>
<organism evidence="2 3">
    <name type="scientific">Cymbomonas tetramitiformis</name>
    <dbReference type="NCBI Taxonomy" id="36881"/>
    <lineage>
        <taxon>Eukaryota</taxon>
        <taxon>Viridiplantae</taxon>
        <taxon>Chlorophyta</taxon>
        <taxon>Pyramimonadophyceae</taxon>
        <taxon>Pyramimonadales</taxon>
        <taxon>Pyramimonadaceae</taxon>
        <taxon>Cymbomonas</taxon>
    </lineage>
</organism>
<sequence length="569" mass="62119">MGMIFGRQPATRCESRQKRRNTDAGVAGTGESRQKRRNTAKAKGKSDSAAPQPASAPSSVGQGPRWSEMLNVVPPRQPAARARFSKFAGFSPSDVHRTRASARKSVPGLTVLKKAGASSNIRRRPPPLPLLDDLEGALADYYEPPEDAEQDRHYTAPHQSLLSDCLPVAYRPRPTLPPRGHPQRGEKASTSRAQSTGQSRSQVDRRPAAGEWNQFMSEEDALNEAMRRSLVGGVEAQEEEEEEEERLPHLLCTDIWGDLTEEEAMQLALALSEQDQEQGLASDSSEEGAWHMDAWDDPPPQRRDAWDDPPPQAGACVEHAWSDQDPGSGEDQEGWQPEGPYFWRNAPRAEVPCATPSHAHTTSGHAAYASDSWAEESLRLWEPTEAGLRVPTRHEQSVEGTGSSTSDADAGLWAREYNHGLDADTALEAALRLSQAEAATTGQRRAQPATQHALSEEEELSIALQQSLAEPGSQPSAGQAAGFSTIQAGTERGREKSAGDASTPMECFKRWANDRLQPLTSEVDNTALVDMVLSMPAMEDMQAYIVMYVGPHSVEFSEEFVAYLGALRS</sequence>
<feature type="compositionally biased region" description="Low complexity" evidence="1">
    <location>
        <begin position="48"/>
        <end position="59"/>
    </location>
</feature>
<dbReference type="Proteomes" id="UP001190700">
    <property type="component" value="Unassembled WGS sequence"/>
</dbReference>
<dbReference type="PROSITE" id="PS50330">
    <property type="entry name" value="UIM"/>
    <property type="match status" value="1"/>
</dbReference>
<evidence type="ECO:0000313" key="2">
    <source>
        <dbReference type="EMBL" id="KAK3270691.1"/>
    </source>
</evidence>
<protein>
    <submittedName>
        <fullName evidence="2">Uncharacterized protein</fullName>
    </submittedName>
</protein>
<comment type="caution">
    <text evidence="2">The sequence shown here is derived from an EMBL/GenBank/DDBJ whole genome shotgun (WGS) entry which is preliminary data.</text>
</comment>
<proteinExistence type="predicted"/>
<reference evidence="2 3" key="1">
    <citation type="journal article" date="2015" name="Genome Biol. Evol.">
        <title>Comparative Genomics of a Bacterivorous Green Alga Reveals Evolutionary Causalities and Consequences of Phago-Mixotrophic Mode of Nutrition.</title>
        <authorList>
            <person name="Burns J.A."/>
            <person name="Paasch A."/>
            <person name="Narechania A."/>
            <person name="Kim E."/>
        </authorList>
    </citation>
    <scope>NUCLEOTIDE SEQUENCE [LARGE SCALE GENOMIC DNA]</scope>
    <source>
        <strain evidence="2 3">PLY_AMNH</strain>
    </source>
</reference>
<feature type="region of interest" description="Disordered" evidence="1">
    <location>
        <begin position="438"/>
        <end position="461"/>
    </location>
</feature>
<feature type="compositionally biased region" description="Basic and acidic residues" evidence="1">
    <location>
        <begin position="288"/>
        <end position="306"/>
    </location>
</feature>
<feature type="region of interest" description="Disordered" evidence="1">
    <location>
        <begin position="170"/>
        <end position="211"/>
    </location>
</feature>
<gene>
    <name evidence="2" type="ORF">CYMTET_20927</name>
</gene>
<accession>A0AAE0L3D6</accession>
<feature type="region of interest" description="Disordered" evidence="1">
    <location>
        <begin position="273"/>
        <end position="343"/>
    </location>
</feature>
<evidence type="ECO:0000313" key="3">
    <source>
        <dbReference type="Proteomes" id="UP001190700"/>
    </source>
</evidence>
<name>A0AAE0L3D6_9CHLO</name>
<feature type="compositionally biased region" description="Basic and acidic residues" evidence="1">
    <location>
        <begin position="13"/>
        <end position="22"/>
    </location>
</feature>
<dbReference type="AlphaFoldDB" id="A0AAE0L3D6"/>
<feature type="compositionally biased region" description="Polar residues" evidence="1">
    <location>
        <begin position="438"/>
        <end position="452"/>
    </location>
</feature>
<keyword evidence="3" id="KW-1185">Reference proteome</keyword>
<dbReference type="InterPro" id="IPR003903">
    <property type="entry name" value="UIM_dom"/>
</dbReference>
<dbReference type="EMBL" id="LGRX02010251">
    <property type="protein sequence ID" value="KAK3270691.1"/>
    <property type="molecule type" value="Genomic_DNA"/>
</dbReference>
<evidence type="ECO:0000256" key="1">
    <source>
        <dbReference type="SAM" id="MobiDB-lite"/>
    </source>
</evidence>
<feature type="region of interest" description="Disordered" evidence="1">
    <location>
        <begin position="1"/>
        <end position="72"/>
    </location>
</feature>
<feature type="compositionally biased region" description="Basic residues" evidence="1">
    <location>
        <begin position="34"/>
        <end position="43"/>
    </location>
</feature>